<evidence type="ECO:0000256" key="1">
    <source>
        <dbReference type="ARBA" id="ARBA00004141"/>
    </source>
</evidence>
<dbReference type="GO" id="GO:0004930">
    <property type="term" value="F:G protein-coupled receptor activity"/>
    <property type="evidence" value="ECO:0007669"/>
    <property type="project" value="InterPro"/>
</dbReference>
<evidence type="ECO:0000256" key="5">
    <source>
        <dbReference type="SAM" id="MobiDB-lite"/>
    </source>
</evidence>
<dbReference type="AlphaFoldDB" id="H2ZHB9"/>
<reference evidence="8" key="2">
    <citation type="submission" date="2025-08" db="UniProtKB">
        <authorList>
            <consortium name="Ensembl"/>
        </authorList>
    </citation>
    <scope>IDENTIFICATION</scope>
</reference>
<feature type="domain" description="G-protein coupled receptors family 2 profile 2" evidence="7">
    <location>
        <begin position="1"/>
        <end position="188"/>
    </location>
</feature>
<evidence type="ECO:0000259" key="7">
    <source>
        <dbReference type="PROSITE" id="PS50261"/>
    </source>
</evidence>
<keyword evidence="3 6" id="KW-1133">Transmembrane helix</keyword>
<dbReference type="eggNOG" id="KOG4193">
    <property type="taxonomic scope" value="Eukaryota"/>
</dbReference>
<dbReference type="Pfam" id="PF00002">
    <property type="entry name" value="7tm_2"/>
    <property type="match status" value="1"/>
</dbReference>
<keyword evidence="4 6" id="KW-0472">Membrane</keyword>
<keyword evidence="9" id="KW-1185">Reference proteome</keyword>
<protein>
    <recommendedName>
        <fullName evidence="7">G-protein coupled receptors family 2 profile 2 domain-containing protein</fullName>
    </recommendedName>
</protein>
<dbReference type="Gene3D" id="1.20.1070.10">
    <property type="entry name" value="Rhodopsin 7-helix transmembrane proteins"/>
    <property type="match status" value="1"/>
</dbReference>
<dbReference type="Proteomes" id="UP000007875">
    <property type="component" value="Unassembled WGS sequence"/>
</dbReference>
<evidence type="ECO:0000313" key="8">
    <source>
        <dbReference type="Ensembl" id="ENSCSAVP00000016985.1"/>
    </source>
</evidence>
<dbReference type="PROSITE" id="PS00650">
    <property type="entry name" value="G_PROTEIN_RECEP_F2_2"/>
    <property type="match status" value="1"/>
</dbReference>
<dbReference type="InParanoid" id="H2ZHB9"/>
<dbReference type="InterPro" id="IPR017981">
    <property type="entry name" value="GPCR_2-like_7TM"/>
</dbReference>
<dbReference type="InterPro" id="IPR017983">
    <property type="entry name" value="GPCR_2_secretin-like_CS"/>
</dbReference>
<dbReference type="SUPFAM" id="SSF81321">
    <property type="entry name" value="Family A G protein-coupled receptor-like"/>
    <property type="match status" value="1"/>
</dbReference>
<dbReference type="GO" id="GO:0007166">
    <property type="term" value="P:cell surface receptor signaling pathway"/>
    <property type="evidence" value="ECO:0007669"/>
    <property type="project" value="InterPro"/>
</dbReference>
<accession>H2ZHB9</accession>
<dbReference type="HOGENOM" id="CLU_1219354_0_0_1"/>
<comment type="subcellular location">
    <subcellularLocation>
        <location evidence="1">Membrane</location>
        <topology evidence="1">Multi-pass membrane protein</topology>
    </subcellularLocation>
</comment>
<organism evidence="8 9">
    <name type="scientific">Ciona savignyi</name>
    <name type="common">Pacific transparent sea squirt</name>
    <dbReference type="NCBI Taxonomy" id="51511"/>
    <lineage>
        <taxon>Eukaryota</taxon>
        <taxon>Metazoa</taxon>
        <taxon>Chordata</taxon>
        <taxon>Tunicata</taxon>
        <taxon>Ascidiacea</taxon>
        <taxon>Phlebobranchia</taxon>
        <taxon>Cionidae</taxon>
        <taxon>Ciona</taxon>
    </lineage>
</organism>
<dbReference type="OMA" id="NEITATM"/>
<dbReference type="InterPro" id="IPR000832">
    <property type="entry name" value="GPCR_2_secretin-like"/>
</dbReference>
<feature type="transmembrane region" description="Helical" evidence="6">
    <location>
        <begin position="29"/>
        <end position="52"/>
    </location>
</feature>
<dbReference type="GeneTree" id="ENSGT00730000112813"/>
<feature type="transmembrane region" description="Helical" evidence="6">
    <location>
        <begin position="166"/>
        <end position="186"/>
    </location>
</feature>
<dbReference type="PANTHER" id="PTHR12011:SF347">
    <property type="entry name" value="FI21270P1-RELATED"/>
    <property type="match status" value="1"/>
</dbReference>
<feature type="transmembrane region" description="Helical" evidence="6">
    <location>
        <begin position="136"/>
        <end position="154"/>
    </location>
</feature>
<dbReference type="STRING" id="51511.ENSCSAVP00000016985"/>
<dbReference type="PRINTS" id="PR00249">
    <property type="entry name" value="GPCRSECRETIN"/>
</dbReference>
<evidence type="ECO:0000256" key="4">
    <source>
        <dbReference type="ARBA" id="ARBA00023136"/>
    </source>
</evidence>
<evidence type="ECO:0000256" key="3">
    <source>
        <dbReference type="ARBA" id="ARBA00022989"/>
    </source>
</evidence>
<dbReference type="GO" id="GO:0005886">
    <property type="term" value="C:plasma membrane"/>
    <property type="evidence" value="ECO:0007669"/>
    <property type="project" value="TreeGrafter"/>
</dbReference>
<evidence type="ECO:0000313" key="9">
    <source>
        <dbReference type="Proteomes" id="UP000007875"/>
    </source>
</evidence>
<proteinExistence type="predicted"/>
<feature type="transmembrane region" description="Helical" evidence="6">
    <location>
        <begin position="76"/>
        <end position="97"/>
    </location>
</feature>
<dbReference type="Ensembl" id="ENSCSAVT00000017168.1">
    <property type="protein sequence ID" value="ENSCSAVP00000016985.1"/>
    <property type="gene ID" value="ENSCSAVG00000009993.1"/>
</dbReference>
<evidence type="ECO:0000256" key="6">
    <source>
        <dbReference type="SAM" id="Phobius"/>
    </source>
</evidence>
<dbReference type="PROSITE" id="PS50261">
    <property type="entry name" value="G_PROTEIN_RECEP_F2_4"/>
    <property type="match status" value="1"/>
</dbReference>
<name>H2ZHB9_CIOSA</name>
<feature type="region of interest" description="Disordered" evidence="5">
    <location>
        <begin position="205"/>
        <end position="227"/>
    </location>
</feature>
<reference evidence="9" key="1">
    <citation type="submission" date="2003-08" db="EMBL/GenBank/DDBJ databases">
        <authorList>
            <person name="Birren B."/>
            <person name="Nusbaum C."/>
            <person name="Abebe A."/>
            <person name="Abouelleil A."/>
            <person name="Adekoya E."/>
            <person name="Ait-zahra M."/>
            <person name="Allen N."/>
            <person name="Allen T."/>
            <person name="An P."/>
            <person name="Anderson M."/>
            <person name="Anderson S."/>
            <person name="Arachchi H."/>
            <person name="Armbruster J."/>
            <person name="Bachantsang P."/>
            <person name="Baldwin J."/>
            <person name="Barry A."/>
            <person name="Bayul T."/>
            <person name="Blitshsteyn B."/>
            <person name="Bloom T."/>
            <person name="Blye J."/>
            <person name="Boguslavskiy L."/>
            <person name="Borowsky M."/>
            <person name="Boukhgalter B."/>
            <person name="Brunache A."/>
            <person name="Butler J."/>
            <person name="Calixte N."/>
            <person name="Calvo S."/>
            <person name="Camarata J."/>
            <person name="Campo K."/>
            <person name="Chang J."/>
            <person name="Cheshatsang Y."/>
            <person name="Citroen M."/>
            <person name="Collymore A."/>
            <person name="Considine T."/>
            <person name="Cook A."/>
            <person name="Cooke P."/>
            <person name="Corum B."/>
            <person name="Cuomo C."/>
            <person name="David R."/>
            <person name="Dawoe T."/>
            <person name="Degray S."/>
            <person name="Dodge S."/>
            <person name="Dooley K."/>
            <person name="Dorje P."/>
            <person name="Dorjee K."/>
            <person name="Dorris L."/>
            <person name="Duffey N."/>
            <person name="Dupes A."/>
            <person name="Elkins T."/>
            <person name="Engels R."/>
            <person name="Erickson J."/>
            <person name="Farina A."/>
            <person name="Faro S."/>
            <person name="Ferreira P."/>
            <person name="Fischer H."/>
            <person name="Fitzgerald M."/>
            <person name="Foley K."/>
            <person name="Gage D."/>
            <person name="Galagan J."/>
            <person name="Gearin G."/>
            <person name="Gnerre S."/>
            <person name="Gnirke A."/>
            <person name="Goyette A."/>
            <person name="Graham J."/>
            <person name="Grandbois E."/>
            <person name="Gyaltsen K."/>
            <person name="Hafez N."/>
            <person name="Hagopian D."/>
            <person name="Hagos B."/>
            <person name="Hall J."/>
            <person name="Hatcher B."/>
            <person name="Heller A."/>
            <person name="Higgins H."/>
            <person name="Honan T."/>
            <person name="Horn A."/>
            <person name="Houde N."/>
            <person name="Hughes L."/>
            <person name="Hulme W."/>
            <person name="Husby E."/>
            <person name="Iliev I."/>
            <person name="Jaffe D."/>
            <person name="Jones C."/>
            <person name="Kamal M."/>
            <person name="Kamat A."/>
            <person name="Kamvysselis M."/>
            <person name="Karlsson E."/>
            <person name="Kells C."/>
            <person name="Kieu A."/>
            <person name="Kisner P."/>
            <person name="Kodira C."/>
            <person name="Kulbokas E."/>
            <person name="Labutti K."/>
            <person name="Lama D."/>
            <person name="Landers T."/>
            <person name="Leger J."/>
            <person name="Levine S."/>
            <person name="Lewis D."/>
            <person name="Lewis T."/>
            <person name="Lindblad-toh K."/>
            <person name="Liu X."/>
            <person name="Lokyitsang T."/>
            <person name="Lokyitsang Y."/>
            <person name="Lucien O."/>
            <person name="Lui A."/>
            <person name="Ma L.J."/>
            <person name="Mabbitt R."/>
            <person name="Macdonald J."/>
            <person name="Maclean C."/>
            <person name="Major J."/>
            <person name="Manning J."/>
            <person name="Marabella R."/>
            <person name="Maru K."/>
            <person name="Matthews C."/>
            <person name="Mauceli E."/>
            <person name="Mccarthy M."/>
            <person name="Mcdonough S."/>
            <person name="Mcghee T."/>
            <person name="Meldrim J."/>
            <person name="Meneus L."/>
            <person name="Mesirov J."/>
            <person name="Mihalev A."/>
            <person name="Mihova T."/>
            <person name="Mikkelsen T."/>
            <person name="Mlenga V."/>
            <person name="Moru K."/>
            <person name="Mozes J."/>
            <person name="Mulrain L."/>
            <person name="Munson G."/>
            <person name="Naylor J."/>
            <person name="Newes C."/>
            <person name="Nguyen C."/>
            <person name="Nguyen N."/>
            <person name="Nguyen T."/>
            <person name="Nicol R."/>
            <person name="Nielsen C."/>
            <person name="Nizzari M."/>
            <person name="Norbu C."/>
            <person name="Norbu N."/>
            <person name="O'donnell P."/>
            <person name="Okoawo O."/>
            <person name="O'leary S."/>
            <person name="Omotosho B."/>
            <person name="O'neill K."/>
            <person name="Osman S."/>
            <person name="Parker S."/>
            <person name="Perrin D."/>
            <person name="Phunkhang P."/>
            <person name="Piqani B."/>
            <person name="Purcell S."/>
            <person name="Rachupka T."/>
            <person name="Ramasamy U."/>
            <person name="Rameau R."/>
            <person name="Ray V."/>
            <person name="Raymond C."/>
            <person name="Retta R."/>
            <person name="Richardson S."/>
            <person name="Rise C."/>
            <person name="Rodriguez J."/>
            <person name="Rogers J."/>
            <person name="Rogov P."/>
            <person name="Rutman M."/>
            <person name="Schupbach R."/>
            <person name="Seaman C."/>
            <person name="Settipalli S."/>
            <person name="Sharpe T."/>
            <person name="Sheridan J."/>
            <person name="Sherpa N."/>
            <person name="Shi J."/>
            <person name="Smirnov S."/>
            <person name="Smith C."/>
            <person name="Sougnez C."/>
            <person name="Spencer B."/>
            <person name="Stalker J."/>
            <person name="Stange-thomann N."/>
            <person name="Stavropoulos S."/>
            <person name="Stetson K."/>
            <person name="Stone C."/>
            <person name="Stone S."/>
            <person name="Stubbs M."/>
            <person name="Talamas J."/>
            <person name="Tchuinga P."/>
            <person name="Tenzing P."/>
            <person name="Tesfaye S."/>
            <person name="Theodore J."/>
            <person name="Thoulutsang Y."/>
            <person name="Topham K."/>
            <person name="Towey S."/>
            <person name="Tsamla T."/>
            <person name="Tsomo N."/>
            <person name="Vallee D."/>
            <person name="Vassiliev H."/>
            <person name="Venkataraman V."/>
            <person name="Vinson J."/>
            <person name="Vo A."/>
            <person name="Wade C."/>
            <person name="Wang S."/>
            <person name="Wangchuk T."/>
            <person name="Wangdi T."/>
            <person name="Whittaker C."/>
            <person name="Wilkinson J."/>
            <person name="Wu Y."/>
            <person name="Wyman D."/>
            <person name="Yadav S."/>
            <person name="Yang S."/>
            <person name="Yang X."/>
            <person name="Yeager S."/>
            <person name="Yee E."/>
            <person name="Young G."/>
            <person name="Zainoun J."/>
            <person name="Zembeck L."/>
            <person name="Zimmer A."/>
            <person name="Zody M."/>
            <person name="Lander E."/>
        </authorList>
    </citation>
    <scope>NUCLEOTIDE SEQUENCE [LARGE SCALE GENOMIC DNA]</scope>
</reference>
<evidence type="ECO:0000256" key="2">
    <source>
        <dbReference type="ARBA" id="ARBA00022692"/>
    </source>
</evidence>
<reference evidence="8" key="3">
    <citation type="submission" date="2025-09" db="UniProtKB">
        <authorList>
            <consortium name="Ensembl"/>
        </authorList>
    </citation>
    <scope>IDENTIFICATION</scope>
</reference>
<sequence>MMLEGLTLLIKTTDSSLEYANISVRKMQLIRLVIGWGLPCIIVGISISIGFMNGDYMNSDPEYPMVFAACWLSSKFILYSVLLPVAIILAINCITLIKVAHFVCKMKSEIKQLQVSTKLKINNLINVNEITATMKALLTLFPVLGIPWVISIFVGVGPHSSSVPLLYLNVVINGLQGLLLFLLYCVNSGEVRRLIINRLKRGPLHSQTSVGSNNATTSSSVQNITNR</sequence>
<keyword evidence="2 6" id="KW-0812">Transmembrane</keyword>
<dbReference type="PANTHER" id="PTHR12011">
    <property type="entry name" value="ADHESION G-PROTEIN COUPLED RECEPTOR"/>
    <property type="match status" value="1"/>
</dbReference>